<protein>
    <submittedName>
        <fullName evidence="10">Heterodisulfide reductase, subunit A</fullName>
        <ecNumber evidence="10">1.8.98.1</ecNumber>
    </submittedName>
</protein>
<dbReference type="PANTHER" id="PTHR43498:SF1">
    <property type="entry name" value="COB--COM HETERODISULFIDE REDUCTASE IRON-SULFUR SUBUNIT A"/>
    <property type="match status" value="1"/>
</dbReference>
<feature type="domain" description="4Fe-4S ferredoxin-type" evidence="9">
    <location>
        <begin position="943"/>
        <end position="972"/>
    </location>
</feature>
<evidence type="ECO:0000256" key="5">
    <source>
        <dbReference type="ARBA" id="ARBA00022827"/>
    </source>
</evidence>
<keyword evidence="6 10" id="KW-0560">Oxidoreductase</keyword>
<dbReference type="InterPro" id="IPR023753">
    <property type="entry name" value="FAD/NAD-binding_dom"/>
</dbReference>
<dbReference type="Gene3D" id="3.50.50.60">
    <property type="entry name" value="FAD/NAD(P)-binding domain"/>
    <property type="match status" value="2"/>
</dbReference>
<dbReference type="PANTHER" id="PTHR43498">
    <property type="entry name" value="FERREDOXIN:COB-COM HETERODISULFIDE REDUCTASE SUBUNIT A"/>
    <property type="match status" value="1"/>
</dbReference>
<evidence type="ECO:0000256" key="3">
    <source>
        <dbReference type="ARBA" id="ARBA00022485"/>
    </source>
</evidence>
<comment type="cofactor">
    <cofactor evidence="1">
        <name>FAD</name>
        <dbReference type="ChEBI" id="CHEBI:57692"/>
    </cofactor>
</comment>
<dbReference type="RefSeq" id="WP_066065908.1">
    <property type="nucleotide sequence ID" value="NZ_CP013015.1"/>
</dbReference>
<dbReference type="Gene3D" id="3.30.70.20">
    <property type="match status" value="2"/>
</dbReference>
<evidence type="ECO:0000256" key="2">
    <source>
        <dbReference type="ARBA" id="ARBA00006561"/>
    </source>
</evidence>
<dbReference type="InterPro" id="IPR017900">
    <property type="entry name" value="4Fe4S_Fe_S_CS"/>
</dbReference>
<dbReference type="EC" id="1.8.98.1" evidence="10"/>
<dbReference type="GO" id="GO:0046872">
    <property type="term" value="F:metal ion binding"/>
    <property type="evidence" value="ECO:0007669"/>
    <property type="project" value="UniProtKB-KW"/>
</dbReference>
<keyword evidence="7" id="KW-0408">Iron</keyword>
<keyword evidence="4" id="KW-0479">Metal-binding</keyword>
<dbReference type="InterPro" id="IPR036188">
    <property type="entry name" value="FAD/NAD-bd_sf"/>
</dbReference>
<dbReference type="OrthoDB" id="9766627at2"/>
<evidence type="ECO:0000256" key="4">
    <source>
        <dbReference type="ARBA" id="ARBA00022723"/>
    </source>
</evidence>
<evidence type="ECO:0000256" key="8">
    <source>
        <dbReference type="ARBA" id="ARBA00023014"/>
    </source>
</evidence>
<proteinExistence type="inferred from homology"/>
<keyword evidence="5" id="KW-0285">Flavoprotein</keyword>
<sequence>MESTVLIYGTSLAGYRLAYALGKMGYKSIILNRGSYVDQYKNQVLSQLPLDFCWICGAMPQRLFIGLGALQVFYNAEILKVSGEPGNFKVKVKKKDQYVNNLACTECEACIEACPVEVTENGEKRKAIYVIPKIGWENIFMIDDEHCTKCGECEKVCPTGCLKIDRPEEILEINVGAIVLAPEFEEPSQKDLAPFGYGKLANVVKSCDLARKSLLTNFIKNSLKRPSDGKLPEKIAIVVTPQYNQGMEYEPYNCSISAIYRACKIKELLSEAEVSVFLREFKGVGKRHYRWYKKALDKGINIVRAESLGIEDAPKENLTVKYALGGQKKELEAELVILITGQKPPTLMERLSEITGIEAESHGFCKILPFTCAKTTQEGIFAVGEFTGPKGNPETIWEGYAGAIEVLNYLASPNFSPPSPPPLRDVRGEVPKIGVFICSCFSKFNNYIDLNALVEKVKCLSGVTHVEIIDACCTLPTIKETAEKIKASGVNRVVLAVCTPLQKLLKFRKTVMMAGLNPLLAEFLRLREDVIRVHQDKETMLEKALALIASGIEKVKRAEAAPPPVDTFEGSALVIGGGVAGMEAALNLARRNFAVTLVEKTDKLGGLVRSIKQDLEGNDISDYVNKLIKEVKENPNITVYLKAEINDIYGYAGHYYAEIKDGENNLHSIQAGIIMLATGAKWFEPKGMFLYGEDARVLTQRELEEKLEKGEISAKKVVMIQCVGSRDEKHPYCSRICCAQALKNALALREKGIEVTILYRDLTLYGFKEDYYKQALERGIKFIRFNEKRYPEVKISNNQLEVEVENLSLNPELVVLSVGIVPDENNRKLAELLDYKLDKDGFFDTDTNAYPYEEAIKRIMKPFELSTNGIFPVGLAHSPRDLSGAILTAKDAVGKALTVLPKKKLPAPNAMFVSAVKESKCVGCGICVEVCPYNAREIDEEKGIAKVRPFLCDACGACIVACPSEAAYLRSARGEMMIGSIDALLR</sequence>
<evidence type="ECO:0000256" key="6">
    <source>
        <dbReference type="ARBA" id="ARBA00023002"/>
    </source>
</evidence>
<evidence type="ECO:0000256" key="1">
    <source>
        <dbReference type="ARBA" id="ARBA00001974"/>
    </source>
</evidence>
<evidence type="ECO:0000259" key="9">
    <source>
        <dbReference type="PROSITE" id="PS51379"/>
    </source>
</evidence>
<feature type="domain" description="4Fe-4S ferredoxin-type" evidence="9">
    <location>
        <begin position="912"/>
        <end position="941"/>
    </location>
</feature>
<comment type="similarity">
    <text evidence="2">Belongs to the HdrA family.</text>
</comment>
<evidence type="ECO:0000256" key="7">
    <source>
        <dbReference type="ARBA" id="ARBA00023004"/>
    </source>
</evidence>
<dbReference type="KEGG" id="daw:HS1_002394"/>
<dbReference type="InterPro" id="IPR017896">
    <property type="entry name" value="4Fe4S_Fe-S-bd"/>
</dbReference>
<dbReference type="InterPro" id="IPR039650">
    <property type="entry name" value="HdrA-like"/>
</dbReference>
<accession>A0A7U4QMP0</accession>
<feature type="domain" description="4Fe-4S ferredoxin-type" evidence="9">
    <location>
        <begin position="138"/>
        <end position="167"/>
    </location>
</feature>
<dbReference type="SUPFAM" id="SSF54862">
    <property type="entry name" value="4Fe-4S ferredoxins"/>
    <property type="match status" value="2"/>
</dbReference>
<gene>
    <name evidence="10" type="primary">hdrA</name>
    <name evidence="10" type="ORF">HS1_002394</name>
</gene>
<dbReference type="EMBL" id="CP013015">
    <property type="protein sequence ID" value="AMM42176.1"/>
    <property type="molecule type" value="Genomic_DNA"/>
</dbReference>
<evidence type="ECO:0000313" key="11">
    <source>
        <dbReference type="Proteomes" id="UP000070560"/>
    </source>
</evidence>
<keyword evidence="5" id="KW-0274">FAD</keyword>
<name>A0A7U4QMP0_DESA2</name>
<dbReference type="GO" id="GO:0051539">
    <property type="term" value="F:4 iron, 4 sulfur cluster binding"/>
    <property type="evidence" value="ECO:0007669"/>
    <property type="project" value="UniProtKB-KW"/>
</dbReference>
<dbReference type="GO" id="GO:0051912">
    <property type="term" value="F:CoB--CoM heterodisulfide reductase activity"/>
    <property type="evidence" value="ECO:0007669"/>
    <property type="project" value="UniProtKB-EC"/>
</dbReference>
<keyword evidence="11" id="KW-1185">Reference proteome</keyword>
<reference evidence="10 11" key="1">
    <citation type="submission" date="2015-10" db="EMBL/GenBank/DDBJ databases">
        <title>Candidatus Desulfofervidus auxilii, a hydrogenotrophic sulfate-reducing bacterium involved in the thermophilic anaerobic oxidation of methane.</title>
        <authorList>
            <person name="Krukenberg V."/>
            <person name="Richter M."/>
            <person name="Wegener G."/>
        </authorList>
    </citation>
    <scope>NUCLEOTIDE SEQUENCE [LARGE SCALE GENOMIC DNA]</scope>
    <source>
        <strain evidence="10 11">HS1</strain>
    </source>
</reference>
<organism evidence="10 11">
    <name type="scientific">Desulfofervidus auxilii</name>
    <dbReference type="NCBI Taxonomy" id="1621989"/>
    <lineage>
        <taxon>Bacteria</taxon>
        <taxon>Pseudomonadati</taxon>
        <taxon>Thermodesulfobacteriota</taxon>
        <taxon>Candidatus Desulfofervidia</taxon>
        <taxon>Candidatus Desulfofervidales</taxon>
        <taxon>Candidatus Desulfofervidaceae</taxon>
        <taxon>Candidatus Desulfofervidus</taxon>
    </lineage>
</organism>
<keyword evidence="3" id="KW-0004">4Fe-4S</keyword>
<dbReference type="PROSITE" id="PS00198">
    <property type="entry name" value="4FE4S_FER_1"/>
    <property type="match status" value="3"/>
</dbReference>
<dbReference type="SUPFAM" id="SSF51905">
    <property type="entry name" value="FAD/NAD(P)-binding domain"/>
    <property type="match status" value="2"/>
</dbReference>
<dbReference type="Pfam" id="PF07992">
    <property type="entry name" value="Pyr_redox_2"/>
    <property type="match status" value="2"/>
</dbReference>
<evidence type="ECO:0000313" key="10">
    <source>
        <dbReference type="EMBL" id="AMM42176.1"/>
    </source>
</evidence>
<feature type="domain" description="4Fe-4S ferredoxin-type" evidence="9">
    <location>
        <begin position="95"/>
        <end position="124"/>
    </location>
</feature>
<dbReference type="Pfam" id="PF12838">
    <property type="entry name" value="Fer4_7"/>
    <property type="match status" value="2"/>
</dbReference>
<dbReference type="AlphaFoldDB" id="A0A7U4QMP0"/>
<dbReference type="Proteomes" id="UP000070560">
    <property type="component" value="Chromosome"/>
</dbReference>
<dbReference type="PROSITE" id="PS51379">
    <property type="entry name" value="4FE4S_FER_2"/>
    <property type="match status" value="4"/>
</dbReference>
<keyword evidence="8" id="KW-0411">Iron-sulfur</keyword>